<name>A0A8H6YKL8_9AGAR</name>
<protein>
    <submittedName>
        <fullName evidence="2">AB hydrolase-1 domain-containing protein</fullName>
    </submittedName>
</protein>
<dbReference type="SUPFAM" id="SSF53474">
    <property type="entry name" value="alpha/beta-Hydrolases"/>
    <property type="match status" value="1"/>
</dbReference>
<dbReference type="InterPro" id="IPR052897">
    <property type="entry name" value="Sec-Metab_Biosynth_Hydrolase"/>
</dbReference>
<keyword evidence="2" id="KW-0378">Hydrolase</keyword>
<reference evidence="2" key="1">
    <citation type="submission" date="2020-05" db="EMBL/GenBank/DDBJ databases">
        <title>Mycena genomes resolve the evolution of fungal bioluminescence.</title>
        <authorList>
            <person name="Tsai I.J."/>
        </authorList>
    </citation>
    <scope>NUCLEOTIDE SEQUENCE</scope>
    <source>
        <strain evidence="2">CCC161011</strain>
    </source>
</reference>
<dbReference type="EMBL" id="JACAZI010000004">
    <property type="protein sequence ID" value="KAF7361613.1"/>
    <property type="molecule type" value="Genomic_DNA"/>
</dbReference>
<organism evidence="2 3">
    <name type="scientific">Mycena venus</name>
    <dbReference type="NCBI Taxonomy" id="2733690"/>
    <lineage>
        <taxon>Eukaryota</taxon>
        <taxon>Fungi</taxon>
        <taxon>Dikarya</taxon>
        <taxon>Basidiomycota</taxon>
        <taxon>Agaricomycotina</taxon>
        <taxon>Agaricomycetes</taxon>
        <taxon>Agaricomycetidae</taxon>
        <taxon>Agaricales</taxon>
        <taxon>Marasmiineae</taxon>
        <taxon>Mycenaceae</taxon>
        <taxon>Mycena</taxon>
    </lineage>
</organism>
<dbReference type="InterPro" id="IPR000073">
    <property type="entry name" value="AB_hydrolase_1"/>
</dbReference>
<dbReference type="Gene3D" id="3.40.50.1820">
    <property type="entry name" value="alpha/beta hydrolase"/>
    <property type="match status" value="1"/>
</dbReference>
<dbReference type="OrthoDB" id="1263307at2759"/>
<gene>
    <name evidence="2" type="ORF">MVEN_00504500</name>
</gene>
<accession>A0A8H6YKL8</accession>
<dbReference type="PANTHER" id="PTHR37017">
    <property type="entry name" value="AB HYDROLASE-1 DOMAIN-CONTAINING PROTEIN-RELATED"/>
    <property type="match status" value="1"/>
</dbReference>
<dbReference type="PANTHER" id="PTHR37017:SF11">
    <property type="entry name" value="ESTERASE_LIPASE_THIOESTERASE DOMAIN-CONTAINING PROTEIN"/>
    <property type="match status" value="1"/>
</dbReference>
<evidence type="ECO:0000313" key="2">
    <source>
        <dbReference type="EMBL" id="KAF7361613.1"/>
    </source>
</evidence>
<feature type="domain" description="AB hydrolase-1" evidence="1">
    <location>
        <begin position="9"/>
        <end position="250"/>
    </location>
</feature>
<dbReference type="Proteomes" id="UP000620124">
    <property type="component" value="Unassembled WGS sequence"/>
</dbReference>
<dbReference type="GO" id="GO:0016787">
    <property type="term" value="F:hydrolase activity"/>
    <property type="evidence" value="ECO:0007669"/>
    <property type="project" value="UniProtKB-KW"/>
</dbReference>
<dbReference type="AlphaFoldDB" id="A0A8H6YKL8"/>
<dbReference type="InterPro" id="IPR029058">
    <property type="entry name" value="AB_hydrolase_fold"/>
</dbReference>
<keyword evidence="3" id="KW-1185">Reference proteome</keyword>
<sequence length="258" mass="28063">MESVTQPTFVLVPGIFHTAIHAEILVDSLRAKGYSSEVIAHPTIGPLAATAPPNADAKNVRQVLEDLINEQQKDVVLFCHSYGGAPGCQSVNGLEKRARAKAGQKGGIVRIIFLSAILPREGETVLQTLAAAEIPPGEWLAADPATGIASATSKAAEVLFHDLQDDQADYWASKLEPMSANSVSTPATNVCWDVDVPKVAIFCKRDRVFPLEGQRRIVERVKSVNGGDWVTYEMDCGHSPFLSHVEELVEILTRFKMY</sequence>
<dbReference type="Pfam" id="PF12697">
    <property type="entry name" value="Abhydrolase_6"/>
    <property type="match status" value="1"/>
</dbReference>
<evidence type="ECO:0000259" key="1">
    <source>
        <dbReference type="Pfam" id="PF12697"/>
    </source>
</evidence>
<evidence type="ECO:0000313" key="3">
    <source>
        <dbReference type="Proteomes" id="UP000620124"/>
    </source>
</evidence>
<comment type="caution">
    <text evidence="2">The sequence shown here is derived from an EMBL/GenBank/DDBJ whole genome shotgun (WGS) entry which is preliminary data.</text>
</comment>
<proteinExistence type="predicted"/>